<evidence type="ECO:0000256" key="1">
    <source>
        <dbReference type="SAM" id="Phobius"/>
    </source>
</evidence>
<keyword evidence="1" id="KW-0472">Membrane</keyword>
<keyword evidence="3" id="KW-1185">Reference proteome</keyword>
<proteinExistence type="predicted"/>
<feature type="transmembrane region" description="Helical" evidence="1">
    <location>
        <begin position="128"/>
        <end position="149"/>
    </location>
</feature>
<comment type="caution">
    <text evidence="2">The sequence shown here is derived from an EMBL/GenBank/DDBJ whole genome shotgun (WGS) entry which is preliminary data.</text>
</comment>
<evidence type="ECO:0000313" key="3">
    <source>
        <dbReference type="Proteomes" id="UP000319700"/>
    </source>
</evidence>
<sequence length="221" mass="24963">MNEKFTLTGGARIGKANASYPFAKLNVDRNVLKIDASIVGNLIFQAKDIIELKPYKSIPVIGNGIKIIHRIEKYSSEVIFWTFKDPNFVLREIEKTGFLSNTNSVLSESDLEIIKKQGQGSFPIKKSAVIFFVVVWNLLLLWSFIPIFTNPQGKGFPIGIGANIALGFIFLSSILLLISKGFRKLILKEGRDFEDIKKFLYFIILVTGMLFISFTVTRLNY</sequence>
<feature type="transmembrane region" description="Helical" evidence="1">
    <location>
        <begin position="199"/>
        <end position="219"/>
    </location>
</feature>
<organism evidence="2 3">
    <name type="scientific">Flavobacterium pectinovorum</name>
    <dbReference type="NCBI Taxonomy" id="29533"/>
    <lineage>
        <taxon>Bacteria</taxon>
        <taxon>Pseudomonadati</taxon>
        <taxon>Bacteroidota</taxon>
        <taxon>Flavobacteriia</taxon>
        <taxon>Flavobacteriales</taxon>
        <taxon>Flavobacteriaceae</taxon>
        <taxon>Flavobacterium</taxon>
    </lineage>
</organism>
<keyword evidence="1" id="KW-0812">Transmembrane</keyword>
<dbReference type="OrthoDB" id="1253105at2"/>
<gene>
    <name evidence="2" type="ORF">EAH81_00530</name>
</gene>
<dbReference type="AlphaFoldDB" id="A0A502F519"/>
<dbReference type="EMBL" id="RCZH01000001">
    <property type="protein sequence ID" value="TPG45123.1"/>
    <property type="molecule type" value="Genomic_DNA"/>
</dbReference>
<evidence type="ECO:0000313" key="2">
    <source>
        <dbReference type="EMBL" id="TPG45123.1"/>
    </source>
</evidence>
<name>A0A502F519_9FLAO</name>
<protein>
    <submittedName>
        <fullName evidence="2">Uncharacterized protein</fullName>
    </submittedName>
</protein>
<feature type="transmembrane region" description="Helical" evidence="1">
    <location>
        <begin position="155"/>
        <end position="178"/>
    </location>
</feature>
<keyword evidence="1" id="KW-1133">Transmembrane helix</keyword>
<dbReference type="Proteomes" id="UP000319700">
    <property type="component" value="Unassembled WGS sequence"/>
</dbReference>
<dbReference type="RefSeq" id="WP_140502366.1">
    <property type="nucleotide sequence ID" value="NZ_RCZH01000001.1"/>
</dbReference>
<accession>A0A502F519</accession>
<reference evidence="2 3" key="1">
    <citation type="journal article" date="2019" name="Environ. Microbiol.">
        <title>Species interactions and distinct microbial communities in high Arctic permafrost affected cryosols are associated with the CH4 and CO2 gas fluxes.</title>
        <authorList>
            <person name="Altshuler I."/>
            <person name="Hamel J."/>
            <person name="Turney S."/>
            <person name="Magnuson E."/>
            <person name="Levesque R."/>
            <person name="Greer C."/>
            <person name="Whyte L.G."/>
        </authorList>
    </citation>
    <scope>NUCLEOTIDE SEQUENCE [LARGE SCALE GENOMIC DNA]</scope>
    <source>
        <strain evidence="2 3">42</strain>
    </source>
</reference>